<feature type="domain" description="Lipid/polyisoprenoid-binding YceI-like" evidence="2">
    <location>
        <begin position="9"/>
        <end position="164"/>
    </location>
</feature>
<evidence type="ECO:0000313" key="3">
    <source>
        <dbReference type="EMBL" id="KAF0849468.1"/>
    </source>
</evidence>
<dbReference type="PANTHER" id="PTHR34406:SF1">
    <property type="entry name" value="PROTEIN YCEI"/>
    <property type="match status" value="1"/>
</dbReference>
<dbReference type="Pfam" id="PF04264">
    <property type="entry name" value="YceI"/>
    <property type="match status" value="1"/>
</dbReference>
<keyword evidence="4" id="KW-1185">Reference proteome</keyword>
<proteinExistence type="inferred from homology"/>
<evidence type="ECO:0000259" key="2">
    <source>
        <dbReference type="SMART" id="SM00867"/>
    </source>
</evidence>
<dbReference type="Gene3D" id="2.40.128.110">
    <property type="entry name" value="Lipid/polyisoprenoid-binding, YceI-like"/>
    <property type="match status" value="1"/>
</dbReference>
<evidence type="ECO:0000313" key="4">
    <source>
        <dbReference type="Proteomes" id="UP000798951"/>
    </source>
</evidence>
<name>A0ABQ6YV25_9NOCA</name>
<accession>A0ABQ6YV25</accession>
<dbReference type="InterPro" id="IPR007372">
    <property type="entry name" value="Lipid/polyisoprenoid-bd_YceI"/>
</dbReference>
<gene>
    <name evidence="3" type="ORF">FNL39_101907</name>
</gene>
<dbReference type="PANTHER" id="PTHR34406">
    <property type="entry name" value="PROTEIN YCEI"/>
    <property type="match status" value="1"/>
</dbReference>
<dbReference type="EMBL" id="VMSD01000001">
    <property type="protein sequence ID" value="KAF0849468.1"/>
    <property type="molecule type" value="Genomic_DNA"/>
</dbReference>
<dbReference type="SUPFAM" id="SSF101874">
    <property type="entry name" value="YceI-like"/>
    <property type="match status" value="1"/>
</dbReference>
<evidence type="ECO:0000256" key="1">
    <source>
        <dbReference type="ARBA" id="ARBA00008812"/>
    </source>
</evidence>
<sequence>MNPILTATDWVADTEHCTAAFRVGHIGGHVHGAAPVLAGLLTLTPDGRPITAAGVVDLAAIDTGNPRRDRDLRKPRLLDLDGHPRTTFTAEDITADGPRWRVAGVAAVRGRAVPLIFTVDTFDITDTAVTVTASAVLDRTAFGLRAPSLLIGRWVDITVRVVLRPALQVGQGETGERVADTDQFGVGARAQVDQADRTAQVAHIEMGVEPGQADGLSVPA</sequence>
<reference evidence="3 4" key="1">
    <citation type="submission" date="2019-07" db="EMBL/GenBank/DDBJ databases">
        <title>Genomic Encyclopedia of Type Strains, Phase IV (KMG-IV): sequencing the most valuable type-strain genomes for metagenomic binning, comparative biology and taxonomic classification.</title>
        <authorList>
            <person name="Goeker M."/>
        </authorList>
    </citation>
    <scope>NUCLEOTIDE SEQUENCE [LARGE SCALE GENOMIC DNA]</scope>
    <source>
        <strain evidence="3 4">DSM 44831</strain>
    </source>
</reference>
<comment type="similarity">
    <text evidence="1">Belongs to the UPF0312 family.</text>
</comment>
<dbReference type="SMART" id="SM00867">
    <property type="entry name" value="YceI"/>
    <property type="match status" value="1"/>
</dbReference>
<dbReference type="Proteomes" id="UP000798951">
    <property type="component" value="Unassembled WGS sequence"/>
</dbReference>
<dbReference type="InterPro" id="IPR036761">
    <property type="entry name" value="TTHA0802/YceI-like_sf"/>
</dbReference>
<comment type="caution">
    <text evidence="3">The sequence shown here is derived from an EMBL/GenBank/DDBJ whole genome shotgun (WGS) entry which is preliminary data.</text>
</comment>
<organism evidence="3 4">
    <name type="scientific">Nocardia caishijiensis</name>
    <dbReference type="NCBI Taxonomy" id="184756"/>
    <lineage>
        <taxon>Bacteria</taxon>
        <taxon>Bacillati</taxon>
        <taxon>Actinomycetota</taxon>
        <taxon>Actinomycetes</taxon>
        <taxon>Mycobacteriales</taxon>
        <taxon>Nocardiaceae</taxon>
        <taxon>Nocardia</taxon>
    </lineage>
</organism>
<protein>
    <submittedName>
        <fullName evidence="3">Polyisoprenoid-binding protein YceI</fullName>
    </submittedName>
</protein>